<feature type="non-terminal residue" evidence="1">
    <location>
        <position position="111"/>
    </location>
</feature>
<dbReference type="Proteomes" id="UP001159427">
    <property type="component" value="Unassembled WGS sequence"/>
</dbReference>
<keyword evidence="2" id="KW-1185">Reference proteome</keyword>
<evidence type="ECO:0000313" key="1">
    <source>
        <dbReference type="EMBL" id="CAH3015189.1"/>
    </source>
</evidence>
<dbReference type="EMBL" id="CALNXI010000020">
    <property type="protein sequence ID" value="CAH3015189.1"/>
    <property type="molecule type" value="Genomic_DNA"/>
</dbReference>
<accession>A0ABN8LI61</accession>
<gene>
    <name evidence="1" type="ORF">PEVE_00013541</name>
</gene>
<reference evidence="1 2" key="1">
    <citation type="submission" date="2022-05" db="EMBL/GenBank/DDBJ databases">
        <authorList>
            <consortium name="Genoscope - CEA"/>
            <person name="William W."/>
        </authorList>
    </citation>
    <scope>NUCLEOTIDE SEQUENCE [LARGE SCALE GENOMIC DNA]</scope>
</reference>
<proteinExistence type="predicted"/>
<organism evidence="1 2">
    <name type="scientific">Porites evermanni</name>
    <dbReference type="NCBI Taxonomy" id="104178"/>
    <lineage>
        <taxon>Eukaryota</taxon>
        <taxon>Metazoa</taxon>
        <taxon>Cnidaria</taxon>
        <taxon>Anthozoa</taxon>
        <taxon>Hexacorallia</taxon>
        <taxon>Scleractinia</taxon>
        <taxon>Fungiina</taxon>
        <taxon>Poritidae</taxon>
        <taxon>Porites</taxon>
    </lineage>
</organism>
<feature type="non-terminal residue" evidence="1">
    <location>
        <position position="1"/>
    </location>
</feature>
<evidence type="ECO:0000313" key="2">
    <source>
        <dbReference type="Proteomes" id="UP001159427"/>
    </source>
</evidence>
<protein>
    <submittedName>
        <fullName evidence="1">Uncharacterized protein</fullName>
    </submittedName>
</protein>
<name>A0ABN8LI61_9CNID</name>
<comment type="caution">
    <text evidence="1">The sequence shown here is derived from an EMBL/GenBank/DDBJ whole genome shotgun (WGS) entry which is preliminary data.</text>
</comment>
<sequence>KILRNIVNSEISLAKQTYYQNSFNQYTGDSRKTWQTINELTSRKSGKTAITSLKVNGVTITNPTELSNEFNNHFATIGPRLSRNIDCPDGNVYQMYVTSTDRCFQLRPSAV</sequence>